<keyword evidence="5 8" id="KW-0328">Glycosyltransferase</keyword>
<dbReference type="SUPFAM" id="SSF53756">
    <property type="entry name" value="UDP-Glycosyltransferase/glycogen phosphorylase"/>
    <property type="match status" value="1"/>
</dbReference>
<feature type="domain" description="Glycosyl transferase family 1" evidence="9">
    <location>
        <begin position="285"/>
        <end position="450"/>
    </location>
</feature>
<dbReference type="PANTHER" id="PTHR45825">
    <property type="entry name" value="GRANULE-BOUND STARCH SYNTHASE 1, CHLOROPLASTIC/AMYLOPLASTIC"/>
    <property type="match status" value="1"/>
</dbReference>
<dbReference type="InterPro" id="IPR001296">
    <property type="entry name" value="Glyco_trans_1"/>
</dbReference>
<dbReference type="Pfam" id="PF08323">
    <property type="entry name" value="Glyco_transf_5"/>
    <property type="match status" value="1"/>
</dbReference>
<comment type="caution">
    <text evidence="11">The sequence shown here is derived from an EMBL/GenBank/DDBJ whole genome shotgun (WGS) entry which is preliminary data.</text>
</comment>
<dbReference type="InterPro" id="IPR013534">
    <property type="entry name" value="Starch_synth_cat_dom"/>
</dbReference>
<name>A0ABU1DJP4_9HYPH</name>
<evidence type="ECO:0000256" key="7">
    <source>
        <dbReference type="ARBA" id="ARBA00023056"/>
    </source>
</evidence>
<comment type="catalytic activity">
    <reaction evidence="1 8">
        <text>[(1-&gt;4)-alpha-D-glucosyl](n) + ADP-alpha-D-glucose = [(1-&gt;4)-alpha-D-glucosyl](n+1) + ADP + H(+)</text>
        <dbReference type="Rhea" id="RHEA:18189"/>
        <dbReference type="Rhea" id="RHEA-COMP:9584"/>
        <dbReference type="Rhea" id="RHEA-COMP:9587"/>
        <dbReference type="ChEBI" id="CHEBI:15378"/>
        <dbReference type="ChEBI" id="CHEBI:15444"/>
        <dbReference type="ChEBI" id="CHEBI:57498"/>
        <dbReference type="ChEBI" id="CHEBI:456216"/>
        <dbReference type="EC" id="2.4.1.21"/>
    </reaction>
</comment>
<comment type="similarity">
    <text evidence="4 8">Belongs to the glycosyltransferase 1 family. Bacterial/plant glycogen synthase subfamily.</text>
</comment>
<reference evidence="11" key="1">
    <citation type="submission" date="2020-10" db="EMBL/GenBank/DDBJ databases">
        <authorList>
            <person name="Abbas A."/>
            <person name="Razzaq R."/>
            <person name="Waqas M."/>
            <person name="Abbas N."/>
            <person name="Nielsen T.K."/>
            <person name="Hansen L.H."/>
            <person name="Hussain S."/>
            <person name="Shahid M."/>
        </authorList>
    </citation>
    <scope>NUCLEOTIDE SEQUENCE</scope>
    <source>
        <strain evidence="11">S14</strain>
    </source>
</reference>
<evidence type="ECO:0000256" key="6">
    <source>
        <dbReference type="ARBA" id="ARBA00022679"/>
    </source>
</evidence>
<protein>
    <recommendedName>
        <fullName evidence="8">Glycogen synthase</fullName>
        <ecNumber evidence="8">2.4.1.21</ecNumber>
    </recommendedName>
    <alternativeName>
        <fullName evidence="8">Starch [bacterial glycogen] synthase</fullName>
    </alternativeName>
</protein>
<evidence type="ECO:0000313" key="11">
    <source>
        <dbReference type="EMBL" id="MDR4308354.1"/>
    </source>
</evidence>
<sequence>MSLPVLAVASEFYPLIKTGGLADVAGALPGALRPHGVEVTTLLPGYPKVLSALQGGETVARFDALFGGPAALIASEHDGLDLLVLDAPHLYDRGGGPYGGPDGRDWTDNAQRFAALGFVANEVAHGAAGLPLPAVVHLHDWQAGLAAAYIAHDPRPRPKIVATIHNIAFQGWFPASFLPELRLPPQALSVDGVEYFGGIGFLKSALYHADRVTTVSPTYACEILEPDGGVGLDGLLSGRAATVSGILNGIDGDVWNPETDPRIPARYSANDLSGRAENRRALAERFGLEASPDRLTFGVVSRLSVQKGLDLLAEAVPLILELGANLALIGAGDGWLEDRYRGLAAAHPGRVGAFIGYDEDLAHLMQAGADAILVPSRFEPCGLTQLCALRYGAVPVVARVGGLADTVIDANPVGLSAGVATGVQFSPVRQSALDAALRRTVALWADRASWSRLQTNAMASEVSWTASAKAYAAMFSELAAA</sequence>
<evidence type="ECO:0000256" key="8">
    <source>
        <dbReference type="HAMAP-Rule" id="MF_00484"/>
    </source>
</evidence>
<evidence type="ECO:0000256" key="5">
    <source>
        <dbReference type="ARBA" id="ARBA00022676"/>
    </source>
</evidence>
<dbReference type="GO" id="GO:0009011">
    <property type="term" value="F:alpha-1,4-glucan glucosyltransferase (ADP-glucose donor) activity"/>
    <property type="evidence" value="ECO:0007669"/>
    <property type="project" value="UniProtKB-EC"/>
</dbReference>
<organism evidence="11 12">
    <name type="scientific">Chelatococcus sambhunathii</name>
    <dbReference type="NCBI Taxonomy" id="363953"/>
    <lineage>
        <taxon>Bacteria</taxon>
        <taxon>Pseudomonadati</taxon>
        <taxon>Pseudomonadota</taxon>
        <taxon>Alphaproteobacteria</taxon>
        <taxon>Hyphomicrobiales</taxon>
        <taxon>Chelatococcaceae</taxon>
        <taxon>Chelatococcus</taxon>
    </lineage>
</organism>
<evidence type="ECO:0000259" key="9">
    <source>
        <dbReference type="Pfam" id="PF00534"/>
    </source>
</evidence>
<evidence type="ECO:0000313" key="12">
    <source>
        <dbReference type="Proteomes" id="UP001181622"/>
    </source>
</evidence>
<evidence type="ECO:0000259" key="10">
    <source>
        <dbReference type="Pfam" id="PF08323"/>
    </source>
</evidence>
<dbReference type="Proteomes" id="UP001181622">
    <property type="component" value="Unassembled WGS sequence"/>
</dbReference>
<dbReference type="RefSeq" id="WP_309394043.1">
    <property type="nucleotide sequence ID" value="NZ_JADBEO010000048.1"/>
</dbReference>
<keyword evidence="6 8" id="KW-0808">Transferase</keyword>
<gene>
    <name evidence="8 11" type="primary">glgA</name>
    <name evidence="11" type="ORF">IHQ68_17180</name>
</gene>
<dbReference type="InterPro" id="IPR011835">
    <property type="entry name" value="GS/SS"/>
</dbReference>
<accession>A0ABU1DJP4</accession>
<feature type="binding site" evidence="8">
    <location>
        <position position="17"/>
    </location>
    <ligand>
        <name>ADP-alpha-D-glucose</name>
        <dbReference type="ChEBI" id="CHEBI:57498"/>
    </ligand>
</feature>
<proteinExistence type="inferred from homology"/>
<dbReference type="Gene3D" id="3.40.50.2000">
    <property type="entry name" value="Glycogen Phosphorylase B"/>
    <property type="match status" value="2"/>
</dbReference>
<comment type="function">
    <text evidence="2 8">Synthesizes alpha-1,4-glucan chains using ADP-glucose.</text>
</comment>
<dbReference type="Pfam" id="PF00534">
    <property type="entry name" value="Glycos_transf_1"/>
    <property type="match status" value="1"/>
</dbReference>
<dbReference type="NCBIfam" id="NF001899">
    <property type="entry name" value="PRK00654.1-2"/>
    <property type="match status" value="1"/>
</dbReference>
<evidence type="ECO:0000256" key="1">
    <source>
        <dbReference type="ARBA" id="ARBA00001478"/>
    </source>
</evidence>
<comment type="pathway">
    <text evidence="3 8">Glycan biosynthesis; glycogen biosynthesis.</text>
</comment>
<dbReference type="NCBIfam" id="TIGR02095">
    <property type="entry name" value="glgA"/>
    <property type="match status" value="1"/>
</dbReference>
<keyword evidence="12" id="KW-1185">Reference proteome</keyword>
<dbReference type="CDD" id="cd03791">
    <property type="entry name" value="GT5_Glycogen_synthase_DULL1-like"/>
    <property type="match status" value="1"/>
</dbReference>
<evidence type="ECO:0000256" key="4">
    <source>
        <dbReference type="ARBA" id="ARBA00010281"/>
    </source>
</evidence>
<dbReference type="PANTHER" id="PTHR45825:SF11">
    <property type="entry name" value="ALPHA AMYLASE DOMAIN-CONTAINING PROTEIN"/>
    <property type="match status" value="1"/>
</dbReference>
<evidence type="ECO:0000256" key="2">
    <source>
        <dbReference type="ARBA" id="ARBA00002764"/>
    </source>
</evidence>
<evidence type="ECO:0000256" key="3">
    <source>
        <dbReference type="ARBA" id="ARBA00004964"/>
    </source>
</evidence>
<dbReference type="EMBL" id="JADBEO010000048">
    <property type="protein sequence ID" value="MDR4308354.1"/>
    <property type="molecule type" value="Genomic_DNA"/>
</dbReference>
<keyword evidence="7 8" id="KW-0320">Glycogen biosynthesis</keyword>
<feature type="domain" description="Starch synthase catalytic" evidence="10">
    <location>
        <begin position="5"/>
        <end position="237"/>
    </location>
</feature>
<dbReference type="HAMAP" id="MF_00484">
    <property type="entry name" value="Glycogen_synth"/>
    <property type="match status" value="1"/>
</dbReference>
<dbReference type="EC" id="2.4.1.21" evidence="8"/>